<feature type="signal peptide" evidence="1">
    <location>
        <begin position="1"/>
        <end position="28"/>
    </location>
</feature>
<evidence type="ECO:0000313" key="2">
    <source>
        <dbReference type="EMBL" id="AFT98738.1"/>
    </source>
</evidence>
<protein>
    <recommendedName>
        <fullName evidence="4">Secreted protein</fullName>
    </recommendedName>
</protein>
<dbReference type="Proteomes" id="UP000006304">
    <property type="component" value="Chromosome"/>
</dbReference>
<evidence type="ECO:0000256" key="1">
    <source>
        <dbReference type="SAM" id="SignalP"/>
    </source>
</evidence>
<dbReference type="RefSeq" id="WP_014981598.1">
    <property type="nucleotide sequence ID" value="NC_018681.1"/>
</dbReference>
<feature type="chain" id="PRO_5039680217" description="Secreted protein" evidence="1">
    <location>
        <begin position="29"/>
        <end position="164"/>
    </location>
</feature>
<dbReference type="eggNOG" id="ENOG5031SY4">
    <property type="taxonomic scope" value="Bacteria"/>
</dbReference>
<keyword evidence="1" id="KW-0732">Signal</keyword>
<organism evidence="2 3">
    <name type="scientific">Nocardia brasiliensis (strain ATCC 700358 / HUJEG-1)</name>
    <dbReference type="NCBI Taxonomy" id="1133849"/>
    <lineage>
        <taxon>Bacteria</taxon>
        <taxon>Bacillati</taxon>
        <taxon>Actinomycetota</taxon>
        <taxon>Actinomycetes</taxon>
        <taxon>Mycobacteriales</taxon>
        <taxon>Nocardiaceae</taxon>
        <taxon>Nocardia</taxon>
    </lineage>
</organism>
<dbReference type="STRING" id="1133849.O3I_003880"/>
<evidence type="ECO:0000313" key="3">
    <source>
        <dbReference type="Proteomes" id="UP000006304"/>
    </source>
</evidence>
<reference evidence="2 3" key="1">
    <citation type="journal article" date="2012" name="J. Bacteriol.">
        <title>Complete genome sequence of Nocardia brasiliensis HUJEG-1.</title>
        <authorList>
            <person name="Vera-Cabrera L."/>
            <person name="Ortiz-Lopez R."/>
            <person name="Elizondo-Gonzalez R."/>
            <person name="Perez-Maya A.A."/>
            <person name="Ocampo-Candiani J."/>
        </authorList>
    </citation>
    <scope>NUCLEOTIDE SEQUENCE [LARGE SCALE GENOMIC DNA]</scope>
    <source>
        <strain evidence="3">ATCC 700358</strain>
    </source>
</reference>
<keyword evidence="3" id="KW-1185">Reference proteome</keyword>
<dbReference type="HOGENOM" id="CLU_1617285_0_0_11"/>
<sequence>MRNFAAPATVALGALSITCLVGSGIAAAVPDSVESLEVGDCINYSDRSGTPADCGSLEANYRLVEKTYGECSDPAADVEFSTGDRNGDVSPTYCFVFDWREGTCYDFTGNGPYHKVDCAVPGNEIGRVTAIHQGVADSGLCGEREDAVTNQRFQLTICYVPPRR</sequence>
<dbReference type="EMBL" id="CP003876">
    <property type="protein sequence ID" value="AFT98738.1"/>
    <property type="molecule type" value="Genomic_DNA"/>
</dbReference>
<dbReference type="AlphaFoldDB" id="K0EP26"/>
<evidence type="ECO:0008006" key="4">
    <source>
        <dbReference type="Google" id="ProtNLM"/>
    </source>
</evidence>
<name>K0EP26_NOCB7</name>
<accession>K0EP26</accession>
<dbReference type="KEGG" id="nbr:O3I_003880"/>
<gene>
    <name evidence="2" type="ORF">O3I_003880</name>
</gene>
<proteinExistence type="predicted"/>